<gene>
    <name evidence="2" type="ORF">T01_11782</name>
</gene>
<dbReference type="InParanoid" id="A0A0V1BB03"/>
<keyword evidence="1" id="KW-0732">Signal</keyword>
<feature type="signal peptide" evidence="1">
    <location>
        <begin position="1"/>
        <end position="20"/>
    </location>
</feature>
<dbReference type="AlphaFoldDB" id="A0A0V1BB03"/>
<dbReference type="EMBL" id="JYDH01000074">
    <property type="protein sequence ID" value="KRY33980.1"/>
    <property type="molecule type" value="Genomic_DNA"/>
</dbReference>
<evidence type="ECO:0000256" key="1">
    <source>
        <dbReference type="SAM" id="SignalP"/>
    </source>
</evidence>
<comment type="caution">
    <text evidence="2">The sequence shown here is derived from an EMBL/GenBank/DDBJ whole genome shotgun (WGS) entry which is preliminary data.</text>
</comment>
<evidence type="ECO:0000313" key="2">
    <source>
        <dbReference type="EMBL" id="KRY33980.1"/>
    </source>
</evidence>
<dbReference type="Proteomes" id="UP000054776">
    <property type="component" value="Unassembled WGS sequence"/>
</dbReference>
<reference evidence="2 3" key="1">
    <citation type="submission" date="2015-01" db="EMBL/GenBank/DDBJ databases">
        <title>Evolution of Trichinella species and genotypes.</title>
        <authorList>
            <person name="Korhonen P.K."/>
            <person name="Edoardo P."/>
            <person name="Giuseppe L.R."/>
            <person name="Gasser R.B."/>
        </authorList>
    </citation>
    <scope>NUCLEOTIDE SEQUENCE [LARGE SCALE GENOMIC DNA]</scope>
    <source>
        <strain evidence="2">ISS3</strain>
    </source>
</reference>
<proteinExistence type="predicted"/>
<evidence type="ECO:0000313" key="3">
    <source>
        <dbReference type="Proteomes" id="UP000054776"/>
    </source>
</evidence>
<keyword evidence="3" id="KW-1185">Reference proteome</keyword>
<dbReference type="OrthoDB" id="10335548at2759"/>
<evidence type="ECO:0008006" key="4">
    <source>
        <dbReference type="Google" id="ProtNLM"/>
    </source>
</evidence>
<sequence length="85" mass="9419">MAPSALGCILLAQACCFALAKQLADIYWNSTNPKSRNKFALIAFKLKIVQDICMLSSKKRVENFPFKNCPQHLDDDAVDAENSLA</sequence>
<organism evidence="2 3">
    <name type="scientific">Trichinella spiralis</name>
    <name type="common">Trichina worm</name>
    <dbReference type="NCBI Taxonomy" id="6334"/>
    <lineage>
        <taxon>Eukaryota</taxon>
        <taxon>Metazoa</taxon>
        <taxon>Ecdysozoa</taxon>
        <taxon>Nematoda</taxon>
        <taxon>Enoplea</taxon>
        <taxon>Dorylaimia</taxon>
        <taxon>Trichinellida</taxon>
        <taxon>Trichinellidae</taxon>
        <taxon>Trichinella</taxon>
    </lineage>
</organism>
<feature type="chain" id="PRO_5006875024" description="Secreted protein" evidence="1">
    <location>
        <begin position="21"/>
        <end position="85"/>
    </location>
</feature>
<name>A0A0V1BB03_TRISP</name>
<protein>
    <recommendedName>
        <fullName evidence="4">Secreted protein</fullName>
    </recommendedName>
</protein>
<accession>A0A0V1BB03</accession>